<keyword evidence="2" id="KW-0472">Membrane</keyword>
<dbReference type="GO" id="GO:0004175">
    <property type="term" value="F:endopeptidase activity"/>
    <property type="evidence" value="ECO:0007669"/>
    <property type="project" value="UniProtKB-ARBA"/>
</dbReference>
<gene>
    <name evidence="4" type="ORF">BsIDN1_40110</name>
</gene>
<evidence type="ECO:0000256" key="1">
    <source>
        <dbReference type="SAM" id="MobiDB-lite"/>
    </source>
</evidence>
<feature type="transmembrane region" description="Helical" evidence="2">
    <location>
        <begin position="218"/>
        <end position="240"/>
    </location>
</feature>
<keyword evidence="2" id="KW-1133">Transmembrane helix</keyword>
<dbReference type="EMBL" id="AP021906">
    <property type="protein sequence ID" value="BBP90393.1"/>
    <property type="molecule type" value="Genomic_DNA"/>
</dbReference>
<name>A0A5S9MBA6_BACIA</name>
<accession>A0A5S9MBA6</accession>
<organism evidence="4 5">
    <name type="scientific">Bacillus safensis</name>
    <dbReference type="NCBI Taxonomy" id="561879"/>
    <lineage>
        <taxon>Bacteria</taxon>
        <taxon>Bacillati</taxon>
        <taxon>Bacillota</taxon>
        <taxon>Bacilli</taxon>
        <taxon>Bacillales</taxon>
        <taxon>Bacillaceae</taxon>
        <taxon>Bacillus</taxon>
    </lineage>
</organism>
<dbReference type="InterPro" id="IPR003675">
    <property type="entry name" value="Rce1/LyrA-like_dom"/>
</dbReference>
<evidence type="ECO:0000259" key="3">
    <source>
        <dbReference type="Pfam" id="PF02517"/>
    </source>
</evidence>
<reference evidence="4 5" key="1">
    <citation type="submission" date="2019-12" db="EMBL/GenBank/DDBJ databases">
        <title>Full genome sequence of a Bacillus safensis strain isolated from commercially available natto in Indonesia.</title>
        <authorList>
            <person name="Yoshida M."/>
            <person name="Uomi M."/>
            <person name="Waturangi D."/>
            <person name="Ekaputri J.J."/>
            <person name="Setiamarga D.H.E."/>
        </authorList>
    </citation>
    <scope>NUCLEOTIDE SEQUENCE [LARGE SCALE GENOMIC DNA]</scope>
    <source>
        <strain evidence="4 5">IDN1</strain>
    </source>
</reference>
<feature type="region of interest" description="Disordered" evidence="1">
    <location>
        <begin position="258"/>
        <end position="277"/>
    </location>
</feature>
<evidence type="ECO:0000313" key="4">
    <source>
        <dbReference type="EMBL" id="BBP90393.1"/>
    </source>
</evidence>
<proteinExistence type="predicted"/>
<feature type="domain" description="CAAX prenyl protease 2/Lysostaphin resistance protein A-like" evidence="3">
    <location>
        <begin position="60"/>
        <end position="144"/>
    </location>
</feature>
<keyword evidence="2" id="KW-0812">Transmembrane</keyword>
<feature type="transmembrane region" description="Helical" evidence="2">
    <location>
        <begin position="85"/>
        <end position="101"/>
    </location>
</feature>
<dbReference type="GO" id="GO:0080120">
    <property type="term" value="P:CAAX-box protein maturation"/>
    <property type="evidence" value="ECO:0007669"/>
    <property type="project" value="UniProtKB-ARBA"/>
</dbReference>
<feature type="transmembrane region" description="Helical" evidence="2">
    <location>
        <begin position="108"/>
        <end position="125"/>
    </location>
</feature>
<sequence>MFDHWTDFTSLWEIQDARILTYGIGGAAVVIIVDAIVMKVFPAHMYDDGGLNEKMFKNRSIPHIVWLTLLIAFSEEILFRGIVQQQFGLEIASIVFALLHFRYLSKKYSCLSLWFQLVFFLGLLYEWTGNLFVPVMTHFVIDLVFACQIRLKYRGGMNMEEMSRMKRKKEQLTNIHDDDAEKIFEEEVQPSDDSHFPTREDFHEYKKAAHEKKVRNPLFTTLAIIFPIIVVTVFFLLIYYTSKEINHNNNQDVYNIDSTSSADTDPVPSALVETKKK</sequence>
<dbReference type="AlphaFoldDB" id="A0A5S9MBA6"/>
<protein>
    <recommendedName>
        <fullName evidence="3">CAAX prenyl protease 2/Lysostaphin resistance protein A-like domain-containing protein</fullName>
    </recommendedName>
</protein>
<dbReference type="Pfam" id="PF02517">
    <property type="entry name" value="Rce1-like"/>
    <property type="match status" value="1"/>
</dbReference>
<evidence type="ECO:0000313" key="5">
    <source>
        <dbReference type="Proteomes" id="UP000464658"/>
    </source>
</evidence>
<dbReference type="Proteomes" id="UP000464658">
    <property type="component" value="Chromosome"/>
</dbReference>
<feature type="transmembrane region" description="Helical" evidence="2">
    <location>
        <begin position="61"/>
        <end position="79"/>
    </location>
</feature>
<feature type="transmembrane region" description="Helical" evidence="2">
    <location>
        <begin position="20"/>
        <end position="41"/>
    </location>
</feature>
<evidence type="ECO:0000256" key="2">
    <source>
        <dbReference type="SAM" id="Phobius"/>
    </source>
</evidence>